<keyword evidence="10" id="KW-1185">Reference proteome</keyword>
<evidence type="ECO:0000259" key="8">
    <source>
        <dbReference type="Pfam" id="PF08439"/>
    </source>
</evidence>
<dbReference type="NCBIfam" id="TIGR00181">
    <property type="entry name" value="pepF"/>
    <property type="match status" value="1"/>
</dbReference>
<keyword evidence="3 6" id="KW-0378">Hydrolase</keyword>
<comment type="cofactor">
    <cofactor evidence="6">
        <name>Zn(2+)</name>
        <dbReference type="ChEBI" id="CHEBI:29105"/>
    </cofactor>
    <text evidence="6">Binds 1 zinc ion.</text>
</comment>
<proteinExistence type="inferred from homology"/>
<feature type="domain" description="Oligopeptidase F N-terminal" evidence="8">
    <location>
        <begin position="118"/>
        <end position="187"/>
    </location>
</feature>
<dbReference type="CDD" id="cd09608">
    <property type="entry name" value="M3B_PepF"/>
    <property type="match status" value="1"/>
</dbReference>
<evidence type="ECO:0000256" key="3">
    <source>
        <dbReference type="ARBA" id="ARBA00022801"/>
    </source>
</evidence>
<dbReference type="EC" id="3.4.24.-" evidence="6"/>
<dbReference type="Gene3D" id="1.20.140.70">
    <property type="entry name" value="Oligopeptidase f, N-terminal domain"/>
    <property type="match status" value="1"/>
</dbReference>
<dbReference type="OrthoDB" id="9766487at2"/>
<accession>A0A7C8GV97</accession>
<protein>
    <recommendedName>
        <fullName evidence="6">Oligopeptidase F</fullName>
        <ecNumber evidence="6">3.4.24.-</ecNumber>
    </recommendedName>
</protein>
<evidence type="ECO:0000259" key="7">
    <source>
        <dbReference type="Pfam" id="PF01432"/>
    </source>
</evidence>
<dbReference type="SUPFAM" id="SSF55486">
    <property type="entry name" value="Metalloproteases ('zincins'), catalytic domain"/>
    <property type="match status" value="1"/>
</dbReference>
<evidence type="ECO:0000313" key="9">
    <source>
        <dbReference type="EMBL" id="KAB8139101.1"/>
    </source>
</evidence>
<dbReference type="PANTHER" id="PTHR11804:SF84">
    <property type="entry name" value="SACCHAROLYSIN"/>
    <property type="match status" value="1"/>
</dbReference>
<dbReference type="Pfam" id="PF08439">
    <property type="entry name" value="Peptidase_M3_N"/>
    <property type="match status" value="1"/>
</dbReference>
<evidence type="ECO:0000256" key="2">
    <source>
        <dbReference type="ARBA" id="ARBA00022723"/>
    </source>
</evidence>
<dbReference type="Gene3D" id="1.10.1370.20">
    <property type="entry name" value="Oligoendopeptidase f, C-terminal domain"/>
    <property type="match status" value="1"/>
</dbReference>
<organism evidence="9 10">
    <name type="scientific">Gracilibacillus oryzae</name>
    <dbReference type="NCBI Taxonomy" id="1672701"/>
    <lineage>
        <taxon>Bacteria</taxon>
        <taxon>Bacillati</taxon>
        <taxon>Bacillota</taxon>
        <taxon>Bacilli</taxon>
        <taxon>Bacillales</taxon>
        <taxon>Bacillaceae</taxon>
        <taxon>Gracilibacillus</taxon>
    </lineage>
</organism>
<evidence type="ECO:0000256" key="4">
    <source>
        <dbReference type="ARBA" id="ARBA00022833"/>
    </source>
</evidence>
<dbReference type="Pfam" id="PF01432">
    <property type="entry name" value="Peptidase_M3"/>
    <property type="match status" value="1"/>
</dbReference>
<dbReference type="InterPro" id="IPR004438">
    <property type="entry name" value="Peptidase_M3B"/>
</dbReference>
<evidence type="ECO:0000256" key="1">
    <source>
        <dbReference type="ARBA" id="ARBA00022670"/>
    </source>
</evidence>
<dbReference type="Gene3D" id="1.10.287.830">
    <property type="entry name" value="putative peptidase helix hairpin domain like"/>
    <property type="match status" value="1"/>
</dbReference>
<dbReference type="PANTHER" id="PTHR11804">
    <property type="entry name" value="PROTEASE M3 THIMET OLIGOPEPTIDASE-RELATED"/>
    <property type="match status" value="1"/>
</dbReference>
<feature type="domain" description="Peptidase M3A/M3B catalytic" evidence="7">
    <location>
        <begin position="209"/>
        <end position="588"/>
    </location>
</feature>
<keyword evidence="1 6" id="KW-0645">Protease</keyword>
<dbReference type="AlphaFoldDB" id="A0A7C8GV97"/>
<dbReference type="InterPro" id="IPR045090">
    <property type="entry name" value="Pept_M3A_M3B"/>
</dbReference>
<dbReference type="InterPro" id="IPR001567">
    <property type="entry name" value="Pept_M3A_M3B_dom"/>
</dbReference>
<dbReference type="Proteomes" id="UP000480246">
    <property type="component" value="Unassembled WGS sequence"/>
</dbReference>
<dbReference type="InterPro" id="IPR013647">
    <property type="entry name" value="OligopepF_N_dom"/>
</dbReference>
<comment type="caution">
    <text evidence="9">The sequence shown here is derived from an EMBL/GenBank/DDBJ whole genome shotgun (WGS) entry which is preliminary data.</text>
</comment>
<evidence type="ECO:0000256" key="6">
    <source>
        <dbReference type="RuleBase" id="RU368091"/>
    </source>
</evidence>
<keyword evidence="2 6" id="KW-0479">Metal-binding</keyword>
<keyword evidence="5 6" id="KW-0482">Metalloprotease</keyword>
<evidence type="ECO:0000256" key="5">
    <source>
        <dbReference type="ARBA" id="ARBA00023049"/>
    </source>
</evidence>
<dbReference type="RefSeq" id="WP_153401005.1">
    <property type="nucleotide sequence ID" value="NZ_ML762424.1"/>
</dbReference>
<keyword evidence="4 6" id="KW-0862">Zinc</keyword>
<dbReference type="GO" id="GO:0004222">
    <property type="term" value="F:metalloendopeptidase activity"/>
    <property type="evidence" value="ECO:0007669"/>
    <property type="project" value="UniProtKB-UniRule"/>
</dbReference>
<comment type="function">
    <text evidence="6">Has oligopeptidase activity and degrades a variety of small bioactive peptides.</text>
</comment>
<dbReference type="GO" id="GO:0006518">
    <property type="term" value="P:peptide metabolic process"/>
    <property type="evidence" value="ECO:0007669"/>
    <property type="project" value="TreeGrafter"/>
</dbReference>
<name>A0A7C8GV97_9BACI</name>
<evidence type="ECO:0000313" key="10">
    <source>
        <dbReference type="Proteomes" id="UP000480246"/>
    </source>
</evidence>
<dbReference type="GO" id="GO:0046872">
    <property type="term" value="F:metal ion binding"/>
    <property type="evidence" value="ECO:0007669"/>
    <property type="project" value="UniProtKB-UniRule"/>
</dbReference>
<reference evidence="9 10" key="1">
    <citation type="submission" date="2019-10" db="EMBL/GenBank/DDBJ databases">
        <title>Gracilibacillus sp. nov. isolated from rice seeds.</title>
        <authorList>
            <person name="He S."/>
        </authorList>
    </citation>
    <scope>NUCLEOTIDE SEQUENCE [LARGE SCALE GENOMIC DNA]</scope>
    <source>
        <strain evidence="9 10">TD8</strain>
    </source>
</reference>
<dbReference type="GO" id="GO:0006508">
    <property type="term" value="P:proteolysis"/>
    <property type="evidence" value="ECO:0007669"/>
    <property type="project" value="UniProtKB-KW"/>
</dbReference>
<dbReference type="EMBL" id="WEID01000006">
    <property type="protein sequence ID" value="KAB8139101.1"/>
    <property type="molecule type" value="Genomic_DNA"/>
</dbReference>
<sequence length="605" mass="70210">MAKTQKSLPGRNEIPEELTWRLEDIYATDQEWDKEWQAVKELIPQFSEYQGKLNESAEKLYQLFQLQDEVSDRLSTLYTYAHMRYDQDTTNSTYQAMNAKAENLLTQISSAMSFITPEILTLDEKTIEQYLAEYEPLQLYKHTLDEINRKRPHILSEKEEVLLAEASEVTDNASQTFGMLNNADIKFPAITDENGEEVDLTHGRYINFLESKDGRVRHDAFKAMYETFGSLKNTFASTLQGVVKKDNFYAKVRNYDSARQAALNSNNIPEAVYDNLIEAIHEGLPLLQRYIALRKKILGLDELHMYDLYTPLIQDVDMKFSYEEAQRTVADALKPLGEDYLDVMKKAFEDRWIDVEENVGKRSGAYSSGSYSTNPYILMNWQDNINNLFTLAHELGHSMHSYYTHENQPYRYGNYSIFVAEVASTCNEAFLNDYLVSKTDDVKEKLYLLNHFLEGFRGTVFRQTMFAEFEHKIHVMQQEGEALTADKLTEVYYDLNKKYFGDDLVIDEEIGLEWARIPHFYYNYYVYQYATGYAAAQSLAAQILEEKEPAVKRYIEYLSAGSSDYPIEVLKHAGVDMTEKTPVLNALKVFEEKLNEMENLLKEIN</sequence>
<dbReference type="InterPro" id="IPR042088">
    <property type="entry name" value="OligoPept_F_C"/>
</dbReference>
<gene>
    <name evidence="9" type="primary">pepF</name>
    <name evidence="9" type="ORF">F9U64_01515</name>
</gene>
<comment type="similarity">
    <text evidence="6">Belongs to the peptidase M3B family.</text>
</comment>